<dbReference type="GO" id="GO:0043190">
    <property type="term" value="C:ATP-binding cassette (ABC) transporter complex"/>
    <property type="evidence" value="ECO:0007669"/>
    <property type="project" value="InterPro"/>
</dbReference>
<evidence type="ECO:0000256" key="7">
    <source>
        <dbReference type="SAM" id="Phobius"/>
    </source>
</evidence>
<evidence type="ECO:0000256" key="5">
    <source>
        <dbReference type="ARBA" id="ARBA00023136"/>
    </source>
</evidence>
<sequence>MPSTSLSVISGMFIGGSAGYLGSLMLSRRMALVAGPLGHLTLPGIALALVWGFDVSLGAFPFVILGVVLIWLLGMRTQLSMEALTAVVFASGVAIAFLFLPVDQAEAALVGDISKTGWADTALAVAASIVVIIAVNRAYPKLVLGNISEELAAAEGIDVRRYNLLYLFLIAVVVALGVKMVGGLLTAALVAIPPAAARNVGKNLRQYTLGASATGVLSAVLGIVLFRFTGLPAGPLIVLVSAAVFVLTLPFAR</sequence>
<feature type="transmembrane region" description="Helical" evidence="7">
    <location>
        <begin position="31"/>
        <end position="51"/>
    </location>
</feature>
<evidence type="ECO:0000256" key="2">
    <source>
        <dbReference type="ARBA" id="ARBA00008034"/>
    </source>
</evidence>
<name>A0A2K4Y6F4_9MYCO</name>
<dbReference type="Gene3D" id="1.10.3470.10">
    <property type="entry name" value="ABC transporter involved in vitamin B12 uptake, BtuC"/>
    <property type="match status" value="1"/>
</dbReference>
<feature type="transmembrane region" description="Helical" evidence="7">
    <location>
        <begin position="164"/>
        <end position="192"/>
    </location>
</feature>
<dbReference type="AlphaFoldDB" id="A0A2K4Y6F4"/>
<feature type="transmembrane region" description="Helical" evidence="7">
    <location>
        <begin position="83"/>
        <end position="102"/>
    </location>
</feature>
<organism evidence="8 9">
    <name type="scientific">Mycobacterium ahvazicum</name>
    <dbReference type="NCBI Taxonomy" id="1964395"/>
    <lineage>
        <taxon>Bacteria</taxon>
        <taxon>Bacillati</taxon>
        <taxon>Actinomycetota</taxon>
        <taxon>Actinomycetes</taxon>
        <taxon>Mycobacteriales</taxon>
        <taxon>Mycobacteriaceae</taxon>
        <taxon>Mycobacterium</taxon>
        <taxon>Mycobacterium simiae complex</taxon>
    </lineage>
</organism>
<dbReference type="PANTHER" id="PTHR30477">
    <property type="entry name" value="ABC-TRANSPORTER METAL-BINDING PROTEIN"/>
    <property type="match status" value="1"/>
</dbReference>
<feature type="transmembrane region" description="Helical" evidence="7">
    <location>
        <begin position="233"/>
        <end position="252"/>
    </location>
</feature>
<dbReference type="PANTHER" id="PTHR30477:SF0">
    <property type="entry name" value="METAL TRANSPORT SYSTEM MEMBRANE PROTEIN TM_0125-RELATED"/>
    <property type="match status" value="1"/>
</dbReference>
<dbReference type="SUPFAM" id="SSF81345">
    <property type="entry name" value="ABC transporter involved in vitamin B12 uptake, BtuC"/>
    <property type="match status" value="1"/>
</dbReference>
<feature type="transmembrane region" description="Helical" evidence="7">
    <location>
        <begin position="204"/>
        <end position="226"/>
    </location>
</feature>
<dbReference type="GO" id="GO:0055085">
    <property type="term" value="P:transmembrane transport"/>
    <property type="evidence" value="ECO:0007669"/>
    <property type="project" value="InterPro"/>
</dbReference>
<feature type="transmembrane region" description="Helical" evidence="7">
    <location>
        <begin position="122"/>
        <end position="139"/>
    </location>
</feature>
<evidence type="ECO:0000256" key="6">
    <source>
        <dbReference type="RuleBase" id="RU003943"/>
    </source>
</evidence>
<keyword evidence="4 7" id="KW-1133">Transmembrane helix</keyword>
<dbReference type="Proteomes" id="UP000236318">
    <property type="component" value="Unassembled WGS sequence"/>
</dbReference>
<comment type="subcellular location">
    <subcellularLocation>
        <location evidence="6">Cell membrane</location>
        <topology evidence="6">Multi-pass membrane protein</topology>
    </subcellularLocation>
    <subcellularLocation>
        <location evidence="1">Membrane</location>
        <topology evidence="1">Multi-pass membrane protein</topology>
    </subcellularLocation>
</comment>
<evidence type="ECO:0000256" key="4">
    <source>
        <dbReference type="ARBA" id="ARBA00022989"/>
    </source>
</evidence>
<dbReference type="EMBL" id="FXEG02000002">
    <property type="protein sequence ID" value="SOX52356.1"/>
    <property type="molecule type" value="Genomic_DNA"/>
</dbReference>
<reference evidence="8" key="1">
    <citation type="submission" date="2018-01" db="EMBL/GenBank/DDBJ databases">
        <authorList>
            <consortium name="Urmite Genomes"/>
        </authorList>
    </citation>
    <scope>NUCLEOTIDE SEQUENCE [LARGE SCALE GENOMIC DNA]</scope>
    <source>
        <strain evidence="8">AFP003</strain>
    </source>
</reference>
<keyword evidence="9" id="KW-1185">Reference proteome</keyword>
<keyword evidence="6" id="KW-0813">Transport</keyword>
<feature type="transmembrane region" description="Helical" evidence="7">
    <location>
        <begin position="57"/>
        <end position="74"/>
    </location>
</feature>
<evidence type="ECO:0000313" key="9">
    <source>
        <dbReference type="Proteomes" id="UP000236318"/>
    </source>
</evidence>
<keyword evidence="3 6" id="KW-0812">Transmembrane</keyword>
<dbReference type="OrthoDB" id="1016457at2"/>
<keyword evidence="5 7" id="KW-0472">Membrane</keyword>
<gene>
    <name evidence="8" type="ORF">MAAFP003_1022</name>
</gene>
<dbReference type="Pfam" id="PF00950">
    <property type="entry name" value="ABC-3"/>
    <property type="match status" value="1"/>
</dbReference>
<dbReference type="InterPro" id="IPR001626">
    <property type="entry name" value="ABC_TroCD"/>
</dbReference>
<dbReference type="InterPro" id="IPR037294">
    <property type="entry name" value="ABC_BtuC-like"/>
</dbReference>
<accession>A0A2K4Y6F4</accession>
<protein>
    <submittedName>
        <fullName evidence="8">Metal ABC transporter permease</fullName>
    </submittedName>
</protein>
<feature type="transmembrane region" description="Helical" evidence="7">
    <location>
        <begin position="6"/>
        <end position="24"/>
    </location>
</feature>
<evidence type="ECO:0000256" key="1">
    <source>
        <dbReference type="ARBA" id="ARBA00004141"/>
    </source>
</evidence>
<proteinExistence type="inferred from homology"/>
<evidence type="ECO:0000256" key="3">
    <source>
        <dbReference type="ARBA" id="ARBA00022692"/>
    </source>
</evidence>
<comment type="similarity">
    <text evidence="2 6">Belongs to the ABC-3 integral membrane protein family.</text>
</comment>
<dbReference type="RefSeq" id="WP_096284956.1">
    <property type="nucleotide sequence ID" value="NZ_FXEG02000002.1"/>
</dbReference>
<comment type="caution">
    <text evidence="8">The sequence shown here is derived from an EMBL/GenBank/DDBJ whole genome shotgun (WGS) entry which is preliminary data.</text>
</comment>
<evidence type="ECO:0000313" key="8">
    <source>
        <dbReference type="EMBL" id="SOX52356.1"/>
    </source>
</evidence>